<accession>A0A553PSK9</accession>
<organism evidence="4 5">
    <name type="scientific">Tigriopus californicus</name>
    <name type="common">Marine copepod</name>
    <dbReference type="NCBI Taxonomy" id="6832"/>
    <lineage>
        <taxon>Eukaryota</taxon>
        <taxon>Metazoa</taxon>
        <taxon>Ecdysozoa</taxon>
        <taxon>Arthropoda</taxon>
        <taxon>Crustacea</taxon>
        <taxon>Multicrustacea</taxon>
        <taxon>Hexanauplia</taxon>
        <taxon>Copepoda</taxon>
        <taxon>Harpacticoida</taxon>
        <taxon>Harpacticidae</taxon>
        <taxon>Tigriopus</taxon>
    </lineage>
</organism>
<evidence type="ECO:0000313" key="4">
    <source>
        <dbReference type="EMBL" id="TRY80654.1"/>
    </source>
</evidence>
<keyword evidence="5" id="KW-1185">Reference proteome</keyword>
<gene>
    <name evidence="4" type="ORF">TCAL_06504</name>
</gene>
<dbReference type="Gene3D" id="3.40.640.10">
    <property type="entry name" value="Type I PLP-dependent aspartate aminotransferase-like (Major domain)"/>
    <property type="match status" value="1"/>
</dbReference>
<dbReference type="GO" id="GO:0005739">
    <property type="term" value="C:mitochondrion"/>
    <property type="evidence" value="ECO:0007669"/>
    <property type="project" value="TreeGrafter"/>
</dbReference>
<dbReference type="PANTHER" id="PTHR45688:SF13">
    <property type="entry name" value="ALANINE--GLYOXYLATE AMINOTRANSFERASE 2-LIKE"/>
    <property type="match status" value="1"/>
</dbReference>
<dbReference type="InterPro" id="IPR015424">
    <property type="entry name" value="PyrdxlP-dep_Trfase"/>
</dbReference>
<evidence type="ECO:0000256" key="1">
    <source>
        <dbReference type="ARBA" id="ARBA00008954"/>
    </source>
</evidence>
<comment type="caution">
    <text evidence="4">The sequence shown here is derived from an EMBL/GenBank/DDBJ whole genome shotgun (WGS) entry which is preliminary data.</text>
</comment>
<name>A0A553PSK9_TIGCA</name>
<feature type="compositionally biased region" description="Low complexity" evidence="3">
    <location>
        <begin position="573"/>
        <end position="588"/>
    </location>
</feature>
<dbReference type="PROSITE" id="PS00600">
    <property type="entry name" value="AA_TRANSFER_CLASS_3"/>
    <property type="match status" value="1"/>
</dbReference>
<evidence type="ECO:0000313" key="5">
    <source>
        <dbReference type="Proteomes" id="UP000318571"/>
    </source>
</evidence>
<proteinExistence type="inferred from homology"/>
<dbReference type="EMBL" id="VCGU01000001">
    <property type="protein sequence ID" value="TRY80654.1"/>
    <property type="molecule type" value="Genomic_DNA"/>
</dbReference>
<dbReference type="InterPro" id="IPR015421">
    <property type="entry name" value="PyrdxlP-dep_Trfase_major"/>
</dbReference>
<protein>
    <submittedName>
        <fullName evidence="4">Uncharacterized protein</fullName>
    </submittedName>
</protein>
<dbReference type="GO" id="GO:0008483">
    <property type="term" value="F:transaminase activity"/>
    <property type="evidence" value="ECO:0007669"/>
    <property type="project" value="InterPro"/>
</dbReference>
<sequence>MKDYILPQKLVPGQELASIGDRSRSVFLIQCRDGWVDKGMDLMLPHKNMQSDNGPECSLKNDSHGSTNKSRKPCHLMFEQNPLRIIRSLGSFMEDEDGQQLLDCVSGVCQVGHCHPMVLEAAQRASALAHISTDSNAHVISSVDIIVKDNYHYIPRLLATLPKNLNVGLVLHSGSEANDLALQLSKEFTGNHDVIVFESSFHGCLGTVSAISPKTYNNDFNPRDWVTIIPVPDLFRGQFRSSDPEALEKYFEQTKEIIQTKLNENRKICSLQFACLITEPIFTFHSLTIPEKSYMQRVVSYIRSLGALIIMDEVQTGLGRLGQNLWGFQNYEIVPDILVAGKPLGNGYPLAVLATSTEISRSLKDCHKYSRSQENGEHLFQFVPSPMQSAIGCAVLDVVCQENLVANADEVGLFIRNSVCGLMTSHTTIGDVRGSGLLVGIELVQDMKTLKPAPKLAESVLYRLRQEGITVAVEGINNNVLILIPPLNFSKQEAGRFLQVFDQIVTELEKQMICQVSWGNELQRIGLKLDESDQSFLKWRSKDEQSGNLSGDSGQGSSISSYMRGMSCISFYGPGSPKDSDSDSGSSGLTAYNDLD</sequence>
<evidence type="ECO:0000256" key="2">
    <source>
        <dbReference type="ARBA" id="ARBA00022898"/>
    </source>
</evidence>
<feature type="region of interest" description="Disordered" evidence="3">
    <location>
        <begin position="573"/>
        <end position="596"/>
    </location>
</feature>
<dbReference type="InterPro" id="IPR015422">
    <property type="entry name" value="PyrdxlP-dep_Trfase_small"/>
</dbReference>
<dbReference type="AlphaFoldDB" id="A0A553PSK9"/>
<comment type="similarity">
    <text evidence="1">Belongs to the class-III pyridoxal-phosphate-dependent aminotransferase family.</text>
</comment>
<dbReference type="Gene3D" id="3.90.1150.10">
    <property type="entry name" value="Aspartate Aminotransferase, domain 1"/>
    <property type="match status" value="1"/>
</dbReference>
<dbReference type="InterPro" id="IPR005814">
    <property type="entry name" value="Aminotrans_3"/>
</dbReference>
<dbReference type="PANTHER" id="PTHR45688">
    <property type="match status" value="1"/>
</dbReference>
<feature type="region of interest" description="Disordered" evidence="3">
    <location>
        <begin position="48"/>
        <end position="71"/>
    </location>
</feature>
<dbReference type="GO" id="GO:0030170">
    <property type="term" value="F:pyridoxal phosphate binding"/>
    <property type="evidence" value="ECO:0007669"/>
    <property type="project" value="InterPro"/>
</dbReference>
<dbReference type="STRING" id="6832.A0A553PSK9"/>
<reference evidence="4 5" key="1">
    <citation type="journal article" date="2018" name="Nat. Ecol. Evol.">
        <title>Genomic signatures of mitonuclear coevolution across populations of Tigriopus californicus.</title>
        <authorList>
            <person name="Barreto F.S."/>
            <person name="Watson E.T."/>
            <person name="Lima T.G."/>
            <person name="Willett C.S."/>
            <person name="Edmands S."/>
            <person name="Li W."/>
            <person name="Burton R.S."/>
        </authorList>
    </citation>
    <scope>NUCLEOTIDE SEQUENCE [LARGE SCALE GENOMIC DNA]</scope>
    <source>
        <strain evidence="4 5">San Diego</strain>
    </source>
</reference>
<keyword evidence="2" id="KW-0663">Pyridoxal phosphate</keyword>
<dbReference type="Pfam" id="PF00202">
    <property type="entry name" value="Aminotran_3"/>
    <property type="match status" value="1"/>
</dbReference>
<evidence type="ECO:0000256" key="3">
    <source>
        <dbReference type="SAM" id="MobiDB-lite"/>
    </source>
</evidence>
<dbReference type="CDD" id="cd00610">
    <property type="entry name" value="OAT_like"/>
    <property type="match status" value="1"/>
</dbReference>
<dbReference type="InterPro" id="IPR049704">
    <property type="entry name" value="Aminotrans_3_PPA_site"/>
</dbReference>
<dbReference type="Proteomes" id="UP000318571">
    <property type="component" value="Chromosome 12"/>
</dbReference>
<dbReference type="SUPFAM" id="SSF53383">
    <property type="entry name" value="PLP-dependent transferases"/>
    <property type="match status" value="1"/>
</dbReference>